<protein>
    <submittedName>
        <fullName evidence="4">Peptidoglycan-binding domain-containing protein, expansin</fullName>
    </submittedName>
</protein>
<dbReference type="InterPro" id="IPR051477">
    <property type="entry name" value="Expansin_CellWall"/>
</dbReference>
<sequence length="287" mass="29364">MAVLAAVVMALGPGRDTSSAGSAAATGPASPPAVTSRATESPTPSPKVTAGSRTPTPTASRTSKRPSATTPAAGKPAAGSAAALAGRIRPGVAYQGSATFYDAGDGDGACSFGPAGEVLTAAMNSTDYETAKACGAHVRVRAANGATVTVRITNECPTCRTGQLDLSAAAFARLAAPVKGQIPVTWQLVSPGAAQPLSLRYKTGSSRYWCGIQALGHRNPVARLEVRTGGVWRALPRTDYNYFLAEDGRGCGGDIRLTDIYGERLVFTGIAIRPNTVQATRAQFAAR</sequence>
<dbReference type="InterPro" id="IPR036908">
    <property type="entry name" value="RlpA-like_sf"/>
</dbReference>
<accession>A0A1G8T591</accession>
<feature type="compositionally biased region" description="Low complexity" evidence="2">
    <location>
        <begin position="13"/>
        <end position="36"/>
    </location>
</feature>
<gene>
    <name evidence="4" type="ORF">SAMN05421806_10164</name>
</gene>
<dbReference type="PANTHER" id="PTHR31836">
    <property type="match status" value="1"/>
</dbReference>
<dbReference type="InterPro" id="IPR049818">
    <property type="entry name" value="Expansin_EXLX1-like"/>
</dbReference>
<dbReference type="Gene3D" id="2.40.40.10">
    <property type="entry name" value="RlpA-like domain"/>
    <property type="match status" value="1"/>
</dbReference>
<dbReference type="SUPFAM" id="SSF50685">
    <property type="entry name" value="Barwin-like endoglucanases"/>
    <property type="match status" value="1"/>
</dbReference>
<dbReference type="RefSeq" id="WP_245769072.1">
    <property type="nucleotide sequence ID" value="NZ_FNFF01000001.1"/>
</dbReference>
<dbReference type="CDD" id="cd22272">
    <property type="entry name" value="DPBB_EXLX1-like"/>
    <property type="match status" value="1"/>
</dbReference>
<feature type="region of interest" description="Disordered" evidence="2">
    <location>
        <begin position="13"/>
        <end position="78"/>
    </location>
</feature>
<keyword evidence="5" id="KW-1185">Reference proteome</keyword>
<organism evidence="4 5">
    <name type="scientific">Streptomyces indicus</name>
    <dbReference type="NCBI Taxonomy" id="417292"/>
    <lineage>
        <taxon>Bacteria</taxon>
        <taxon>Bacillati</taxon>
        <taxon>Actinomycetota</taxon>
        <taxon>Actinomycetes</taxon>
        <taxon>Kitasatosporales</taxon>
        <taxon>Streptomycetaceae</taxon>
        <taxon>Streptomyces</taxon>
    </lineage>
</organism>
<dbReference type="STRING" id="417292.SAMN05421806_10164"/>
<dbReference type="InterPro" id="IPR007112">
    <property type="entry name" value="Expansin/allergen_DPBB_dom"/>
</dbReference>
<proteinExistence type="predicted"/>
<feature type="compositionally biased region" description="Low complexity" evidence="2">
    <location>
        <begin position="52"/>
        <end position="78"/>
    </location>
</feature>
<dbReference type="NCBIfam" id="NF041144">
    <property type="entry name" value="expansin_EXLX1"/>
    <property type="match status" value="1"/>
</dbReference>
<dbReference type="InterPro" id="IPR036749">
    <property type="entry name" value="Expansin_CBD_sf"/>
</dbReference>
<dbReference type="PROSITE" id="PS50842">
    <property type="entry name" value="EXPANSIN_EG45"/>
    <property type="match status" value="1"/>
</dbReference>
<dbReference type="Proteomes" id="UP000199155">
    <property type="component" value="Unassembled WGS sequence"/>
</dbReference>
<dbReference type="Pfam" id="PF03330">
    <property type="entry name" value="DPBB_1"/>
    <property type="match status" value="1"/>
</dbReference>
<evidence type="ECO:0000313" key="5">
    <source>
        <dbReference type="Proteomes" id="UP000199155"/>
    </source>
</evidence>
<dbReference type="EMBL" id="FNFF01000001">
    <property type="protein sequence ID" value="SDJ36676.1"/>
    <property type="molecule type" value="Genomic_DNA"/>
</dbReference>
<keyword evidence="1" id="KW-0732">Signal</keyword>
<dbReference type="Gene3D" id="2.60.40.760">
    <property type="entry name" value="Expansin, cellulose-binding-like domain"/>
    <property type="match status" value="1"/>
</dbReference>
<evidence type="ECO:0000256" key="1">
    <source>
        <dbReference type="ARBA" id="ARBA00022729"/>
    </source>
</evidence>
<feature type="domain" description="Expansin-like EG45" evidence="3">
    <location>
        <begin position="107"/>
        <end position="211"/>
    </location>
</feature>
<name>A0A1G8T591_9ACTN</name>
<evidence type="ECO:0000259" key="3">
    <source>
        <dbReference type="PROSITE" id="PS50842"/>
    </source>
</evidence>
<dbReference type="AlphaFoldDB" id="A0A1G8T591"/>
<evidence type="ECO:0000256" key="2">
    <source>
        <dbReference type="SAM" id="MobiDB-lite"/>
    </source>
</evidence>
<dbReference type="InterPro" id="IPR009009">
    <property type="entry name" value="RlpA-like_DPBB"/>
</dbReference>
<evidence type="ECO:0000313" key="4">
    <source>
        <dbReference type="EMBL" id="SDJ36676.1"/>
    </source>
</evidence>
<dbReference type="PANTHER" id="PTHR31836:SF21">
    <property type="entry name" value="EXPANSIN-LIKE PROTEIN 7"/>
    <property type="match status" value="1"/>
</dbReference>
<reference evidence="4 5" key="1">
    <citation type="submission" date="2016-10" db="EMBL/GenBank/DDBJ databases">
        <authorList>
            <person name="de Groot N.N."/>
        </authorList>
    </citation>
    <scope>NUCLEOTIDE SEQUENCE [LARGE SCALE GENOMIC DNA]</scope>
    <source>
        <strain evidence="4 5">CGMCC 4.5727</strain>
    </source>
</reference>